<dbReference type="AlphaFoldDB" id="A0A310SUJ2"/>
<sequence>MEDGHCKTVDEVLNYFNVEPEKGLGLDQVKRNQEKYGFNVDIKGGRKRVAPQGCSQLSVVFENNNRSWIVNSSLESLESRHSRTTSRKIYVTPFLKQPGIPAG</sequence>
<protein>
    <submittedName>
        <fullName evidence="2">Calcium-transporting ATPase sarcoplasmic/endoplasmic reticulum type</fullName>
    </submittedName>
</protein>
<reference evidence="2 3" key="1">
    <citation type="submission" date="2015-07" db="EMBL/GenBank/DDBJ databases">
        <title>The genome of Eufriesea mexicana.</title>
        <authorList>
            <person name="Pan H."/>
            <person name="Kapheim K."/>
        </authorList>
    </citation>
    <scope>NUCLEOTIDE SEQUENCE [LARGE SCALE GENOMIC DNA]</scope>
    <source>
        <strain evidence="2">0111107269</strain>
        <tissue evidence="2">Whole body</tissue>
    </source>
</reference>
<evidence type="ECO:0000313" key="2">
    <source>
        <dbReference type="EMBL" id="OAD62002.1"/>
    </source>
</evidence>
<name>A0A310SUJ2_9HYME</name>
<dbReference type="Pfam" id="PF00690">
    <property type="entry name" value="Cation_ATPase_N"/>
    <property type="match status" value="1"/>
</dbReference>
<evidence type="ECO:0000259" key="1">
    <source>
        <dbReference type="Pfam" id="PF00690"/>
    </source>
</evidence>
<keyword evidence="3" id="KW-1185">Reference proteome</keyword>
<dbReference type="InterPro" id="IPR023298">
    <property type="entry name" value="ATPase_P-typ_TM_dom_sf"/>
</dbReference>
<dbReference type="EMBL" id="KQ759903">
    <property type="protein sequence ID" value="OAD62002.1"/>
    <property type="molecule type" value="Genomic_DNA"/>
</dbReference>
<dbReference type="Proteomes" id="UP000250275">
    <property type="component" value="Unassembled WGS sequence"/>
</dbReference>
<proteinExistence type="predicted"/>
<dbReference type="SUPFAM" id="SSF81665">
    <property type="entry name" value="Calcium ATPase, transmembrane domain M"/>
    <property type="match status" value="1"/>
</dbReference>
<accession>A0A310SUJ2</accession>
<gene>
    <name evidence="2" type="ORF">WN48_07641</name>
</gene>
<feature type="domain" description="Cation-transporting P-type ATPase N-terminal" evidence="1">
    <location>
        <begin position="7"/>
        <end position="40"/>
    </location>
</feature>
<dbReference type="InterPro" id="IPR004014">
    <property type="entry name" value="ATPase_P-typ_cation-transptr_N"/>
</dbReference>
<dbReference type="OrthoDB" id="3352408at2759"/>
<organism evidence="2 3">
    <name type="scientific">Eufriesea mexicana</name>
    <dbReference type="NCBI Taxonomy" id="516756"/>
    <lineage>
        <taxon>Eukaryota</taxon>
        <taxon>Metazoa</taxon>
        <taxon>Ecdysozoa</taxon>
        <taxon>Arthropoda</taxon>
        <taxon>Hexapoda</taxon>
        <taxon>Insecta</taxon>
        <taxon>Pterygota</taxon>
        <taxon>Neoptera</taxon>
        <taxon>Endopterygota</taxon>
        <taxon>Hymenoptera</taxon>
        <taxon>Apocrita</taxon>
        <taxon>Aculeata</taxon>
        <taxon>Apoidea</taxon>
        <taxon>Anthophila</taxon>
        <taxon>Apidae</taxon>
        <taxon>Eufriesea</taxon>
    </lineage>
</organism>
<evidence type="ECO:0000313" key="3">
    <source>
        <dbReference type="Proteomes" id="UP000250275"/>
    </source>
</evidence>